<evidence type="ECO:0000313" key="8">
    <source>
        <dbReference type="EMBL" id="MDO7842767.1"/>
    </source>
</evidence>
<dbReference type="InterPro" id="IPR029044">
    <property type="entry name" value="Nucleotide-diphossugar_trans"/>
</dbReference>
<dbReference type="Gene3D" id="3.90.550.10">
    <property type="entry name" value="Spore Coat Polysaccharide Biosynthesis Protein SpsA, Chain A"/>
    <property type="match status" value="1"/>
</dbReference>
<keyword evidence="2 8" id="KW-0328">Glycosyltransferase</keyword>
<protein>
    <submittedName>
        <fullName evidence="8">Glycosyltransferase</fullName>
        <ecNumber evidence="8">2.4.-.-</ecNumber>
    </submittedName>
</protein>
<feature type="transmembrane region" description="Helical" evidence="7">
    <location>
        <begin position="98"/>
        <end position="115"/>
    </location>
</feature>
<dbReference type="EC" id="2.4.-.-" evidence="8"/>
<accession>A0ABT9A227</accession>
<dbReference type="Proteomes" id="UP001176468">
    <property type="component" value="Unassembled WGS sequence"/>
</dbReference>
<evidence type="ECO:0000313" key="9">
    <source>
        <dbReference type="Proteomes" id="UP001176468"/>
    </source>
</evidence>
<evidence type="ECO:0000256" key="3">
    <source>
        <dbReference type="ARBA" id="ARBA00022679"/>
    </source>
</evidence>
<keyword evidence="9" id="KW-1185">Reference proteome</keyword>
<evidence type="ECO:0000256" key="7">
    <source>
        <dbReference type="SAM" id="Phobius"/>
    </source>
</evidence>
<organism evidence="8 9">
    <name type="scientific">Sphingomonas immobilis</name>
    <dbReference type="NCBI Taxonomy" id="3063997"/>
    <lineage>
        <taxon>Bacteria</taxon>
        <taxon>Pseudomonadati</taxon>
        <taxon>Pseudomonadota</taxon>
        <taxon>Alphaproteobacteria</taxon>
        <taxon>Sphingomonadales</taxon>
        <taxon>Sphingomonadaceae</taxon>
        <taxon>Sphingomonas</taxon>
    </lineage>
</organism>
<dbReference type="PANTHER" id="PTHR43867:SF4">
    <property type="entry name" value="BETA-(1-3)-GLUCOSYL TRANSFERASE"/>
    <property type="match status" value="1"/>
</dbReference>
<evidence type="ECO:0000256" key="1">
    <source>
        <dbReference type="ARBA" id="ARBA00004141"/>
    </source>
</evidence>
<comment type="subcellular location">
    <subcellularLocation>
        <location evidence="1">Membrane</location>
        <topology evidence="1">Multi-pass membrane protein</topology>
    </subcellularLocation>
</comment>
<feature type="transmembrane region" description="Helical" evidence="7">
    <location>
        <begin position="447"/>
        <end position="468"/>
    </location>
</feature>
<keyword evidence="3 8" id="KW-0808">Transferase</keyword>
<proteinExistence type="predicted"/>
<keyword evidence="4 7" id="KW-0812">Transmembrane</keyword>
<gene>
    <name evidence="8" type="ORF">Q5H94_10545</name>
</gene>
<evidence type="ECO:0000256" key="6">
    <source>
        <dbReference type="ARBA" id="ARBA00023136"/>
    </source>
</evidence>
<keyword evidence="6 7" id="KW-0472">Membrane</keyword>
<dbReference type="EMBL" id="JAUQSZ010000006">
    <property type="protein sequence ID" value="MDO7842767.1"/>
    <property type="molecule type" value="Genomic_DNA"/>
</dbReference>
<dbReference type="SUPFAM" id="SSF53448">
    <property type="entry name" value="Nucleotide-diphospho-sugar transferases"/>
    <property type="match status" value="1"/>
</dbReference>
<evidence type="ECO:0000256" key="4">
    <source>
        <dbReference type="ARBA" id="ARBA00022692"/>
    </source>
</evidence>
<dbReference type="PANTHER" id="PTHR43867">
    <property type="entry name" value="CELLULOSE SYNTHASE CATALYTIC SUBUNIT A [UDP-FORMING]"/>
    <property type="match status" value="1"/>
</dbReference>
<sequence length="637" mass="69308">MSITREILDPGLIYLAMMSLCTTALMAITIRRAFAIEDDPAREPAQLAVCALVSALVAALVSGVVSGAILVAAVSALLTLGIRIALPRLTIAGAQQLALLPLGWIVGTLWTYSLFTEAAMPTWMLIAMALTSAVSALLLGLTFAVSLARQAVLTHRDWRRPIMPADPIPARRAPKVSIHLPAYAEPPEVVIATLNALSRLDYPNFEVLICDNNTQDRNLWMPVEAHCQRLNRGLGEARFRFFHVSPLPGAKAGALNWLLDHVESDADLVAVIDADYVSDADFLSRLTGFFDDPKIGYVQTPHDYRAYEGDAYLTSCYWEYMPNNKIELSGLNEYNAAITIGTMCIVRRDALLAAGKWAEWCLTEDSEVSVRFRELGYDGIYLRDTFGRGLIPENFADYKKQRFRWTAGPVQQLRRHWRMYLPRVLGGSAQLNRWSKVLEWQRGVEPLLGAIGTILGFVGAIAGVVSIAAGYVPTLDLPPVFWTAALIAAGGSLAATWLRYRLSDCNDMGDMLLGEIARMSLTHIQMVGGFAGFSAKPLAWRRTPKFRGQAAGLRALTETMPETLIGLAHVALAIAALALRQGANDDVGLLIALGATVSGVRFLCAPVMALLSERRFATTAAAEGDVVTFPVPAARAA</sequence>
<feature type="transmembrane region" description="Helical" evidence="7">
    <location>
        <begin position="121"/>
        <end position="148"/>
    </location>
</feature>
<name>A0ABT9A227_9SPHN</name>
<keyword evidence="5 7" id="KW-1133">Transmembrane helix</keyword>
<feature type="transmembrane region" description="Helical" evidence="7">
    <location>
        <begin position="480"/>
        <end position="498"/>
    </location>
</feature>
<evidence type="ECO:0000256" key="2">
    <source>
        <dbReference type="ARBA" id="ARBA00022676"/>
    </source>
</evidence>
<dbReference type="Pfam" id="PF13641">
    <property type="entry name" value="Glyco_tranf_2_3"/>
    <property type="match status" value="1"/>
</dbReference>
<reference evidence="8" key="1">
    <citation type="submission" date="2023-07" db="EMBL/GenBank/DDBJ databases">
        <authorList>
            <person name="Kim M.K."/>
        </authorList>
    </citation>
    <scope>NUCLEOTIDE SEQUENCE</scope>
    <source>
        <strain evidence="8">CA1-15</strain>
    </source>
</reference>
<feature type="transmembrane region" description="Helical" evidence="7">
    <location>
        <begin position="564"/>
        <end position="583"/>
    </location>
</feature>
<feature type="transmembrane region" description="Helical" evidence="7">
    <location>
        <begin position="589"/>
        <end position="611"/>
    </location>
</feature>
<feature type="transmembrane region" description="Helical" evidence="7">
    <location>
        <begin position="12"/>
        <end position="33"/>
    </location>
</feature>
<dbReference type="InterPro" id="IPR050321">
    <property type="entry name" value="Glycosyltr_2/OpgH_subfam"/>
</dbReference>
<comment type="caution">
    <text evidence="8">The sequence shown here is derived from an EMBL/GenBank/DDBJ whole genome shotgun (WGS) entry which is preliminary data.</text>
</comment>
<dbReference type="GO" id="GO:0016757">
    <property type="term" value="F:glycosyltransferase activity"/>
    <property type="evidence" value="ECO:0007669"/>
    <property type="project" value="UniProtKB-KW"/>
</dbReference>
<evidence type="ECO:0000256" key="5">
    <source>
        <dbReference type="ARBA" id="ARBA00022989"/>
    </source>
</evidence>
<dbReference type="RefSeq" id="WP_304561221.1">
    <property type="nucleotide sequence ID" value="NZ_JAUQSZ010000006.1"/>
</dbReference>